<evidence type="ECO:0008006" key="3">
    <source>
        <dbReference type="Google" id="ProtNLM"/>
    </source>
</evidence>
<name>A0A317MWN0_9GAMM</name>
<proteinExistence type="predicted"/>
<evidence type="ECO:0000313" key="1">
    <source>
        <dbReference type="EMBL" id="PWV62493.1"/>
    </source>
</evidence>
<reference evidence="1 2" key="1">
    <citation type="submission" date="2018-05" db="EMBL/GenBank/DDBJ databases">
        <title>Genomic Encyclopedia of Type Strains, Phase IV (KMG-IV): sequencing the most valuable type-strain genomes for metagenomic binning, comparative biology and taxonomic classification.</title>
        <authorList>
            <person name="Goeker M."/>
        </authorList>
    </citation>
    <scope>NUCLEOTIDE SEQUENCE [LARGE SCALE GENOMIC DNA]</scope>
    <source>
        <strain evidence="1 2">DSM 23606</strain>
    </source>
</reference>
<sequence length="206" mass="23209">MDEQRKTSADYQRAFRERMRAAGFVKRDVWIPPLMSEALRTCELALRQGIVPIIPSRRRAGVSDFVWTTDTLLAALIDTDAVREGRYKIERIEGVEPCIGIRLSELEDLPLFMSASGSQLLVGTLLWSMEEVENPAAFNDLILRTHKLMPLSTFGIVRMADGDYYELFGALSASSDLAEILEEIETLGDNAVQAYESFGSYLKHRD</sequence>
<dbReference type="InterPro" id="IPR019231">
    <property type="entry name" value="DUF2170"/>
</dbReference>
<dbReference type="EMBL" id="QGTJ01000004">
    <property type="protein sequence ID" value="PWV62493.1"/>
    <property type="molecule type" value="Genomic_DNA"/>
</dbReference>
<dbReference type="Pfam" id="PF09938">
    <property type="entry name" value="DUF2170"/>
    <property type="match status" value="1"/>
</dbReference>
<dbReference type="Proteomes" id="UP000246569">
    <property type="component" value="Unassembled WGS sequence"/>
</dbReference>
<gene>
    <name evidence="1" type="ORF">C7443_104289</name>
</gene>
<accession>A0A317MWN0</accession>
<dbReference type="AlphaFoldDB" id="A0A317MWN0"/>
<organism evidence="1 2">
    <name type="scientific">Plasticicumulans acidivorans</name>
    <dbReference type="NCBI Taxonomy" id="886464"/>
    <lineage>
        <taxon>Bacteria</taxon>
        <taxon>Pseudomonadati</taxon>
        <taxon>Pseudomonadota</taxon>
        <taxon>Gammaproteobacteria</taxon>
        <taxon>Candidatus Competibacteraceae</taxon>
        <taxon>Plasticicumulans</taxon>
    </lineage>
</organism>
<evidence type="ECO:0000313" key="2">
    <source>
        <dbReference type="Proteomes" id="UP000246569"/>
    </source>
</evidence>
<comment type="caution">
    <text evidence="1">The sequence shown here is derived from an EMBL/GenBank/DDBJ whole genome shotgun (WGS) entry which is preliminary data.</text>
</comment>
<keyword evidence="2" id="KW-1185">Reference proteome</keyword>
<protein>
    <recommendedName>
        <fullName evidence="3">DUF2170 family protein</fullName>
    </recommendedName>
</protein>
<dbReference type="RefSeq" id="WP_170123557.1">
    <property type="nucleotide sequence ID" value="NZ_QGTJ01000004.1"/>
</dbReference>